<sequence>MTTDSADRGDRGGPARIGTTDVRRLESATRVLREQDYRDGGGSCRTAVRSQVAHGRRLLRAQAREAVRDRLLVALADLHNLAGWVAFDTGHPRAARTHYRSALTLLDGHAQQDLVANVHYRIGRIHLHHRDHTGALREFGHALAAAERVGSSRTAAIVFANQAWAHALRGSRVEALTLLVRAEDRLASAAGSAAPSWAGFFDPTDLQAMIGVVHAELAVRGDRTSLRVAVPALTAAVEGYGASMRRSAAFCLTALALGHVLDGDPVAGAGTGGRALEAARELTSTRVADRMRPLLEHCARRRHAALADLAERLRPFVTRRHGRPGVGRPPARDR</sequence>
<dbReference type="SUPFAM" id="SSF48452">
    <property type="entry name" value="TPR-like"/>
    <property type="match status" value="1"/>
</dbReference>
<keyword evidence="3" id="KW-1185">Reference proteome</keyword>
<feature type="region of interest" description="Disordered" evidence="1">
    <location>
        <begin position="1"/>
        <end position="20"/>
    </location>
</feature>
<dbReference type="Gene3D" id="1.25.40.10">
    <property type="entry name" value="Tetratricopeptide repeat domain"/>
    <property type="match status" value="1"/>
</dbReference>
<reference evidence="3" key="1">
    <citation type="journal article" date="2019" name="Int. J. Syst. Evol. Microbiol.">
        <title>The Global Catalogue of Microorganisms (GCM) 10K type strain sequencing project: providing services to taxonomists for standard genome sequencing and annotation.</title>
        <authorList>
            <consortium name="The Broad Institute Genomics Platform"/>
            <consortium name="The Broad Institute Genome Sequencing Center for Infectious Disease"/>
            <person name="Wu L."/>
            <person name="Ma J."/>
        </authorList>
    </citation>
    <scope>NUCLEOTIDE SEQUENCE [LARGE SCALE GENOMIC DNA]</scope>
    <source>
        <strain evidence="3">KCTC 12848</strain>
    </source>
</reference>
<evidence type="ECO:0000313" key="2">
    <source>
        <dbReference type="EMBL" id="MFC5056312.1"/>
    </source>
</evidence>
<evidence type="ECO:0000313" key="3">
    <source>
        <dbReference type="Proteomes" id="UP001595833"/>
    </source>
</evidence>
<feature type="compositionally biased region" description="Basic and acidic residues" evidence="1">
    <location>
        <begin position="1"/>
        <end position="13"/>
    </location>
</feature>
<gene>
    <name evidence="2" type="ORF">ACFPFM_21445</name>
</gene>
<dbReference type="EMBL" id="JBHSJB010000018">
    <property type="protein sequence ID" value="MFC5056312.1"/>
    <property type="molecule type" value="Genomic_DNA"/>
</dbReference>
<organism evidence="2 3">
    <name type="scientific">Saccharothrix xinjiangensis</name>
    <dbReference type="NCBI Taxonomy" id="204798"/>
    <lineage>
        <taxon>Bacteria</taxon>
        <taxon>Bacillati</taxon>
        <taxon>Actinomycetota</taxon>
        <taxon>Actinomycetes</taxon>
        <taxon>Pseudonocardiales</taxon>
        <taxon>Pseudonocardiaceae</taxon>
        <taxon>Saccharothrix</taxon>
    </lineage>
</organism>
<accession>A0ABV9Y460</accession>
<proteinExistence type="predicted"/>
<dbReference type="Proteomes" id="UP001595833">
    <property type="component" value="Unassembled WGS sequence"/>
</dbReference>
<dbReference type="InterPro" id="IPR011990">
    <property type="entry name" value="TPR-like_helical_dom_sf"/>
</dbReference>
<evidence type="ECO:0000256" key="1">
    <source>
        <dbReference type="SAM" id="MobiDB-lite"/>
    </source>
</evidence>
<dbReference type="RefSeq" id="WP_344040638.1">
    <property type="nucleotide sequence ID" value="NZ_BAAAKE010000024.1"/>
</dbReference>
<comment type="caution">
    <text evidence="2">The sequence shown here is derived from an EMBL/GenBank/DDBJ whole genome shotgun (WGS) entry which is preliminary data.</text>
</comment>
<name>A0ABV9Y460_9PSEU</name>
<protein>
    <submittedName>
        <fullName evidence="2">Tol-pal system YbgF family protein</fullName>
    </submittedName>
</protein>